<protein>
    <submittedName>
        <fullName evidence="9">Coenzyme A pyrophosphatase</fullName>
    </submittedName>
</protein>
<accession>A0A223ENR1</accession>
<dbReference type="InterPro" id="IPR015797">
    <property type="entry name" value="NUDIX_hydrolase-like_dom_sf"/>
</dbReference>
<dbReference type="CDD" id="cd03426">
    <property type="entry name" value="NUDIX_CoAse_Nudt7"/>
    <property type="match status" value="1"/>
</dbReference>
<dbReference type="AlphaFoldDB" id="A0A223ENR1"/>
<feature type="coiled-coil region" evidence="7">
    <location>
        <begin position="66"/>
        <end position="93"/>
    </location>
</feature>
<comment type="cofactor">
    <cofactor evidence="1">
        <name>Mn(2+)</name>
        <dbReference type="ChEBI" id="CHEBI:29035"/>
    </cofactor>
</comment>
<dbReference type="PANTHER" id="PTHR12992:SF11">
    <property type="entry name" value="MITOCHONDRIAL COENZYME A DIPHOSPHATASE NUDT8"/>
    <property type="match status" value="1"/>
</dbReference>
<evidence type="ECO:0000313" key="9">
    <source>
        <dbReference type="EMBL" id="ASS96870.1"/>
    </source>
</evidence>
<keyword evidence="7" id="KW-0175">Coiled coil</keyword>
<evidence type="ECO:0000256" key="1">
    <source>
        <dbReference type="ARBA" id="ARBA00001936"/>
    </source>
</evidence>
<evidence type="ECO:0000256" key="4">
    <source>
        <dbReference type="ARBA" id="ARBA00022801"/>
    </source>
</evidence>
<proteinExistence type="predicted"/>
<dbReference type="EMBL" id="CP017704">
    <property type="protein sequence ID" value="ASS96870.1"/>
    <property type="molecule type" value="Genomic_DNA"/>
</dbReference>
<keyword evidence="4" id="KW-0378">Hydrolase</keyword>
<feature type="domain" description="Nudix hydrolase" evidence="8">
    <location>
        <begin position="23"/>
        <end position="156"/>
    </location>
</feature>
<gene>
    <name evidence="9" type="ORF">BS1321_24985</name>
</gene>
<dbReference type="Pfam" id="PF00293">
    <property type="entry name" value="NUDIX"/>
    <property type="match status" value="1"/>
</dbReference>
<evidence type="ECO:0000256" key="7">
    <source>
        <dbReference type="SAM" id="Coils"/>
    </source>
</evidence>
<dbReference type="GeneID" id="56476050"/>
<reference evidence="9 10" key="1">
    <citation type="submission" date="2016-10" db="EMBL/GenBank/DDBJ databases">
        <title>The whole genome sequencing and assembly of Bacillus simplex DSM 1321 strain.</title>
        <authorList>
            <person name="Park M.-K."/>
            <person name="Lee Y.-J."/>
            <person name="Yi H."/>
            <person name="Bahn Y.-S."/>
            <person name="Kim J.F."/>
            <person name="Lee D.-W."/>
        </authorList>
    </citation>
    <scope>NUCLEOTIDE SEQUENCE [LARGE SCALE GENOMIC DNA]</scope>
    <source>
        <strain evidence="9 10">DSM 1321</strain>
    </source>
</reference>
<dbReference type="Gene3D" id="3.90.79.10">
    <property type="entry name" value="Nucleoside Triphosphate Pyrophosphohydrolase"/>
    <property type="match status" value="1"/>
</dbReference>
<organism evidence="9 10">
    <name type="scientific">Peribacillus simplex NBRC 15720 = DSM 1321</name>
    <dbReference type="NCBI Taxonomy" id="1349754"/>
    <lineage>
        <taxon>Bacteria</taxon>
        <taxon>Bacillati</taxon>
        <taxon>Bacillota</taxon>
        <taxon>Bacilli</taxon>
        <taxon>Bacillales</taxon>
        <taxon>Bacillaceae</taxon>
        <taxon>Peribacillus</taxon>
    </lineage>
</organism>
<evidence type="ECO:0000256" key="5">
    <source>
        <dbReference type="ARBA" id="ARBA00022842"/>
    </source>
</evidence>
<evidence type="ECO:0000256" key="3">
    <source>
        <dbReference type="ARBA" id="ARBA00022723"/>
    </source>
</evidence>
<evidence type="ECO:0000256" key="6">
    <source>
        <dbReference type="ARBA" id="ARBA00023211"/>
    </source>
</evidence>
<name>A0A223ENR1_9BACI</name>
<dbReference type="Proteomes" id="UP000214618">
    <property type="component" value="Chromosome"/>
</dbReference>
<dbReference type="PANTHER" id="PTHR12992">
    <property type="entry name" value="NUDIX HYDROLASE"/>
    <property type="match status" value="1"/>
</dbReference>
<evidence type="ECO:0000259" key="8">
    <source>
        <dbReference type="PROSITE" id="PS51462"/>
    </source>
</evidence>
<dbReference type="RefSeq" id="WP_063234999.1">
    <property type="nucleotide sequence ID" value="NZ_BCVO01000019.1"/>
</dbReference>
<keyword evidence="3" id="KW-0479">Metal-binding</keyword>
<sequence length="204" mass="23947">MNNEDITKKLTLHIPEILGSGNFSKYAVLVPLIEKEDGIHVLFEERSHKLRRQPGDICFPGGKIDKLDHDEQAAALRETYEELNLRKEDIDNVFPIDYLVSPFGMIVYPYAGFVRNHQRIIPNPAEVETIFTVPLSFFMEKPPEIYHVKYKVEPHDNFPHDLVVGGENYKWQPKQMEEYFYLFNDRVIWGMTAKILTHFIEILR</sequence>
<dbReference type="SUPFAM" id="SSF55811">
    <property type="entry name" value="Nudix"/>
    <property type="match status" value="1"/>
</dbReference>
<dbReference type="GO" id="GO:0010945">
    <property type="term" value="F:coenzyme A diphosphatase activity"/>
    <property type="evidence" value="ECO:0007669"/>
    <property type="project" value="InterPro"/>
</dbReference>
<dbReference type="PROSITE" id="PS51462">
    <property type="entry name" value="NUDIX"/>
    <property type="match status" value="1"/>
</dbReference>
<dbReference type="InterPro" id="IPR045121">
    <property type="entry name" value="CoAse"/>
</dbReference>
<dbReference type="InterPro" id="IPR000086">
    <property type="entry name" value="NUDIX_hydrolase_dom"/>
</dbReference>
<keyword evidence="6" id="KW-0464">Manganese</keyword>
<evidence type="ECO:0000313" key="10">
    <source>
        <dbReference type="Proteomes" id="UP000214618"/>
    </source>
</evidence>
<evidence type="ECO:0000256" key="2">
    <source>
        <dbReference type="ARBA" id="ARBA00001946"/>
    </source>
</evidence>
<comment type="cofactor">
    <cofactor evidence="2">
        <name>Mg(2+)</name>
        <dbReference type="ChEBI" id="CHEBI:18420"/>
    </cofactor>
</comment>
<keyword evidence="5" id="KW-0460">Magnesium</keyword>
<dbReference type="GO" id="GO:0046872">
    <property type="term" value="F:metal ion binding"/>
    <property type="evidence" value="ECO:0007669"/>
    <property type="project" value="UniProtKB-KW"/>
</dbReference>
<dbReference type="OrthoDB" id="9802805at2"/>